<keyword evidence="3" id="KW-1185">Reference proteome</keyword>
<name>A0AAN8JGW4_PATCE</name>
<evidence type="ECO:0000313" key="3">
    <source>
        <dbReference type="Proteomes" id="UP001347796"/>
    </source>
</evidence>
<feature type="region of interest" description="Disordered" evidence="1">
    <location>
        <begin position="146"/>
        <end position="180"/>
    </location>
</feature>
<feature type="region of interest" description="Disordered" evidence="1">
    <location>
        <begin position="1"/>
        <end position="122"/>
    </location>
</feature>
<protein>
    <submittedName>
        <fullName evidence="2">Uncharacterized protein</fullName>
    </submittedName>
</protein>
<evidence type="ECO:0000313" key="2">
    <source>
        <dbReference type="EMBL" id="KAK6178006.1"/>
    </source>
</evidence>
<feature type="compositionally biased region" description="Basic and acidic residues" evidence="1">
    <location>
        <begin position="1"/>
        <end position="57"/>
    </location>
</feature>
<proteinExistence type="predicted"/>
<feature type="compositionally biased region" description="Basic residues" evidence="1">
    <location>
        <begin position="58"/>
        <end position="73"/>
    </location>
</feature>
<dbReference type="Proteomes" id="UP001347796">
    <property type="component" value="Unassembled WGS sequence"/>
</dbReference>
<evidence type="ECO:0000256" key="1">
    <source>
        <dbReference type="SAM" id="MobiDB-lite"/>
    </source>
</evidence>
<accession>A0AAN8JGW4</accession>
<feature type="compositionally biased region" description="Polar residues" evidence="1">
    <location>
        <begin position="171"/>
        <end position="180"/>
    </location>
</feature>
<sequence>MAAKSKREMMAAKRAKTKMDPEAHQAYLKSERERYRKRKELDKIKDITKMSEREKRSQRNTWRKCKREHRRKRNEAATEATTPELFTPEPTPPRQPQENIEQAVPSHQKGAGRRKIRREEKRAYRTINKLQDKVKKLENKVKNYQRQAKKISMPGKDDIDHIINDGGKQPHLQSCEFNKF</sequence>
<reference evidence="2 3" key="1">
    <citation type="submission" date="2024-01" db="EMBL/GenBank/DDBJ databases">
        <title>The genome of the rayed Mediterranean limpet Patella caerulea (Linnaeus, 1758).</title>
        <authorList>
            <person name="Anh-Thu Weber A."/>
            <person name="Halstead-Nussloch G."/>
        </authorList>
    </citation>
    <scope>NUCLEOTIDE SEQUENCE [LARGE SCALE GENOMIC DNA]</scope>
    <source>
        <strain evidence="2">AATW-2023a</strain>
        <tissue evidence="2">Whole specimen</tissue>
    </source>
</reference>
<comment type="caution">
    <text evidence="2">The sequence shown here is derived from an EMBL/GenBank/DDBJ whole genome shotgun (WGS) entry which is preliminary data.</text>
</comment>
<feature type="compositionally biased region" description="Low complexity" evidence="1">
    <location>
        <begin position="77"/>
        <end position="88"/>
    </location>
</feature>
<organism evidence="2 3">
    <name type="scientific">Patella caerulea</name>
    <name type="common">Rayed Mediterranean limpet</name>
    <dbReference type="NCBI Taxonomy" id="87958"/>
    <lineage>
        <taxon>Eukaryota</taxon>
        <taxon>Metazoa</taxon>
        <taxon>Spiralia</taxon>
        <taxon>Lophotrochozoa</taxon>
        <taxon>Mollusca</taxon>
        <taxon>Gastropoda</taxon>
        <taxon>Patellogastropoda</taxon>
        <taxon>Patelloidea</taxon>
        <taxon>Patellidae</taxon>
        <taxon>Patella</taxon>
    </lineage>
</organism>
<gene>
    <name evidence="2" type="ORF">SNE40_012852</name>
</gene>
<dbReference type="AlphaFoldDB" id="A0AAN8JGW4"/>
<dbReference type="EMBL" id="JAZGQO010000009">
    <property type="protein sequence ID" value="KAK6178006.1"/>
    <property type="molecule type" value="Genomic_DNA"/>
</dbReference>